<comment type="caution">
    <text evidence="3">The sequence shown here is derived from an EMBL/GenBank/DDBJ whole genome shotgun (WGS) entry which is preliminary data.</text>
</comment>
<dbReference type="SUPFAM" id="SSF117916">
    <property type="entry name" value="Fe-S cluster assembly (FSCA) domain-like"/>
    <property type="match status" value="1"/>
</dbReference>
<dbReference type="InterPro" id="IPR036498">
    <property type="entry name" value="Nfu/NifU_N_sf"/>
</dbReference>
<dbReference type="PANTHER" id="PTHR11178:SF1">
    <property type="entry name" value="NFU1 IRON-SULFUR CLUSTER SCAFFOLD HOMOLOG, MITOCHONDRIAL"/>
    <property type="match status" value="1"/>
</dbReference>
<name>A0A0F9TSZ2_9ZZZZ</name>
<dbReference type="Gene3D" id="3.30.1370.70">
    <property type="entry name" value="Scaffold protein Nfu/NifU, N-terminal domain"/>
    <property type="match status" value="1"/>
</dbReference>
<dbReference type="Pfam" id="PF01106">
    <property type="entry name" value="NifU"/>
    <property type="match status" value="1"/>
</dbReference>
<dbReference type="InterPro" id="IPR034904">
    <property type="entry name" value="FSCA_dom_sf"/>
</dbReference>
<sequence>MLQKGRDMFIQTEVTPNPATLKFLPGRVVVENGTIEFRSNEDAERSPLATRLMAIPGVTSVFFGYDFVTVTKDGPDWQHLKPAILAGLMEHFMSNEPVMADMAAGEAMPDGEEFFEESDSSTVATIKELLETRVRPAVAQDGGDITFRGYRDGTVYLNMRGACAGCPSSTATLKHGIQNLLRHFVPEVEAVEAVEAA</sequence>
<dbReference type="PIRSF" id="PIRSF036773">
    <property type="entry name" value="HIRIP5"/>
    <property type="match status" value="1"/>
</dbReference>
<reference evidence="3" key="1">
    <citation type="journal article" date="2015" name="Nature">
        <title>Complex archaea that bridge the gap between prokaryotes and eukaryotes.</title>
        <authorList>
            <person name="Spang A."/>
            <person name="Saw J.H."/>
            <person name="Jorgensen S.L."/>
            <person name="Zaremba-Niedzwiedzka K."/>
            <person name="Martijn J."/>
            <person name="Lind A.E."/>
            <person name="van Eijk R."/>
            <person name="Schleper C."/>
            <person name="Guy L."/>
            <person name="Ettema T.J."/>
        </authorList>
    </citation>
    <scope>NUCLEOTIDE SEQUENCE</scope>
</reference>
<gene>
    <name evidence="3" type="ORF">LCGC14_0354150</name>
</gene>
<evidence type="ECO:0000259" key="2">
    <source>
        <dbReference type="SMART" id="SM00932"/>
    </source>
</evidence>
<dbReference type="EMBL" id="LAZR01000269">
    <property type="protein sequence ID" value="KKN78072.1"/>
    <property type="molecule type" value="Genomic_DNA"/>
</dbReference>
<dbReference type="FunFam" id="3.30.1370.70:FF:000001">
    <property type="entry name" value="NifU-like protein 4, mitochondrial"/>
    <property type="match status" value="1"/>
</dbReference>
<dbReference type="InterPro" id="IPR035433">
    <property type="entry name" value="NFU1-like"/>
</dbReference>
<dbReference type="GO" id="GO:0016226">
    <property type="term" value="P:iron-sulfur cluster assembly"/>
    <property type="evidence" value="ECO:0007669"/>
    <property type="project" value="InterPro"/>
</dbReference>
<dbReference type="AlphaFoldDB" id="A0A0F9TSZ2"/>
<dbReference type="InterPro" id="IPR001075">
    <property type="entry name" value="NIF_FeS_clus_asmbl_NifU_C"/>
</dbReference>
<feature type="domain" description="Scaffold protein Nfu/NifU N-terminal" evidence="2">
    <location>
        <begin position="10"/>
        <end position="95"/>
    </location>
</feature>
<proteinExistence type="inferred from homology"/>
<evidence type="ECO:0000256" key="1">
    <source>
        <dbReference type="ARBA" id="ARBA00006420"/>
    </source>
</evidence>
<dbReference type="FunFam" id="3.30.300.130:FF:000001">
    <property type="entry name" value="NFU1 iron-sulfur cluster scaffold"/>
    <property type="match status" value="1"/>
</dbReference>
<evidence type="ECO:0000313" key="3">
    <source>
        <dbReference type="EMBL" id="KKN78072.1"/>
    </source>
</evidence>
<dbReference type="InterPro" id="IPR014824">
    <property type="entry name" value="Nfu/NifU_N"/>
</dbReference>
<dbReference type="Pfam" id="PF08712">
    <property type="entry name" value="Nfu_N"/>
    <property type="match status" value="1"/>
</dbReference>
<dbReference type="GO" id="GO:0005506">
    <property type="term" value="F:iron ion binding"/>
    <property type="evidence" value="ECO:0007669"/>
    <property type="project" value="InterPro"/>
</dbReference>
<dbReference type="SMART" id="SM00932">
    <property type="entry name" value="Nfu_N"/>
    <property type="match status" value="1"/>
</dbReference>
<dbReference type="PANTHER" id="PTHR11178">
    <property type="entry name" value="IRON-SULFUR CLUSTER SCAFFOLD PROTEIN NFU-RELATED"/>
    <property type="match status" value="1"/>
</dbReference>
<protein>
    <recommendedName>
        <fullName evidence="2">Scaffold protein Nfu/NifU N-terminal domain-containing protein</fullName>
    </recommendedName>
</protein>
<organism evidence="3">
    <name type="scientific">marine sediment metagenome</name>
    <dbReference type="NCBI Taxonomy" id="412755"/>
    <lineage>
        <taxon>unclassified sequences</taxon>
        <taxon>metagenomes</taxon>
        <taxon>ecological metagenomes</taxon>
    </lineage>
</organism>
<accession>A0A0F9TSZ2</accession>
<dbReference type="GO" id="GO:0051536">
    <property type="term" value="F:iron-sulfur cluster binding"/>
    <property type="evidence" value="ECO:0007669"/>
    <property type="project" value="InterPro"/>
</dbReference>
<comment type="similarity">
    <text evidence="1">Belongs to the NifU family.</text>
</comment>
<dbReference type="SUPFAM" id="SSF110836">
    <property type="entry name" value="Hypothetical protein SAV1430"/>
    <property type="match status" value="1"/>
</dbReference>
<dbReference type="Gene3D" id="3.30.300.130">
    <property type="entry name" value="Fe-S cluster assembly (FSCA)"/>
    <property type="match status" value="1"/>
</dbReference>